<dbReference type="Gene3D" id="3.40.630.30">
    <property type="match status" value="1"/>
</dbReference>
<dbReference type="GO" id="GO:0008080">
    <property type="term" value="F:N-acetyltransferase activity"/>
    <property type="evidence" value="ECO:0007669"/>
    <property type="project" value="InterPro"/>
</dbReference>
<evidence type="ECO:0000259" key="4">
    <source>
        <dbReference type="PROSITE" id="PS51186"/>
    </source>
</evidence>
<dbReference type="STRING" id="693661.Arcve_0308"/>
<evidence type="ECO:0000256" key="2">
    <source>
        <dbReference type="ARBA" id="ARBA00022679"/>
    </source>
</evidence>
<keyword evidence="2 5" id="KW-0808">Transferase</keyword>
<evidence type="ECO:0000313" key="5">
    <source>
        <dbReference type="EMBL" id="AEA46342.1"/>
    </source>
</evidence>
<evidence type="ECO:0000256" key="3">
    <source>
        <dbReference type="ARBA" id="ARBA00023315"/>
    </source>
</evidence>
<dbReference type="Pfam" id="PF00583">
    <property type="entry name" value="Acetyltransf_1"/>
    <property type="match status" value="1"/>
</dbReference>
<dbReference type="InterPro" id="IPR017255">
    <property type="entry name" value="AcTrfase_GNAT_prd"/>
</dbReference>
<sequence>MLIRLARDDDMEDFVRIYGRAYEGLEEYAYTTRKEIKSYFRWLRKRDSEGMFVAVDDSTEEVVGFVACDTNWYSSFEEKEVGEIHELFVEPEWRGKGVGKALLEKGIEYARLKGRDLTELWVGEKNYKAREFYEKMGFKAAGSWGHWIRMVKRI</sequence>
<dbReference type="HOGENOM" id="CLU_013985_36_0_2"/>
<reference evidence="5 6" key="1">
    <citation type="submission" date="2011-03" db="EMBL/GenBank/DDBJ databases">
        <title>The complete genome of Archaeoglobus veneficus SNP6.</title>
        <authorList>
            <consortium name="US DOE Joint Genome Institute (JGI-PGF)"/>
            <person name="Lucas S."/>
            <person name="Copeland A."/>
            <person name="Lapidus A."/>
            <person name="Bruce D."/>
            <person name="Goodwin L."/>
            <person name="Pitluck S."/>
            <person name="Kyrpides N."/>
            <person name="Mavromatis K."/>
            <person name="Pagani I."/>
            <person name="Ivanova N."/>
            <person name="Mikhailova N."/>
            <person name="Lu M."/>
            <person name="Detter J.C."/>
            <person name="Tapia R."/>
            <person name="Han C."/>
            <person name="Land M."/>
            <person name="Hauser L."/>
            <person name="Markowitz V."/>
            <person name="Cheng J.-F."/>
            <person name="Hugenholtz P."/>
            <person name="Woyke T."/>
            <person name="Wu D."/>
            <person name="Spring S."/>
            <person name="Brambilla E."/>
            <person name="Klenk H.-P."/>
            <person name="Eisen J.A."/>
        </authorList>
    </citation>
    <scope>NUCLEOTIDE SEQUENCE [LARGE SCALE GENOMIC DNA]</scope>
    <source>
        <strain>SNP6</strain>
    </source>
</reference>
<dbReference type="InterPro" id="IPR050769">
    <property type="entry name" value="NAT_camello-type"/>
</dbReference>
<dbReference type="CDD" id="cd04301">
    <property type="entry name" value="NAT_SF"/>
    <property type="match status" value="1"/>
</dbReference>
<accession>F2KP34</accession>
<dbReference type="InterPro" id="IPR016181">
    <property type="entry name" value="Acyl_CoA_acyltransferase"/>
</dbReference>
<dbReference type="RefSeq" id="WP_013683017.1">
    <property type="nucleotide sequence ID" value="NC_015320.1"/>
</dbReference>
<proteinExistence type="inferred from homology"/>
<dbReference type="PROSITE" id="PS51186">
    <property type="entry name" value="GNAT"/>
    <property type="match status" value="1"/>
</dbReference>
<protein>
    <submittedName>
        <fullName evidence="5">GCN5-related N-acetyltransferase</fullName>
    </submittedName>
</protein>
<dbReference type="InterPro" id="IPR000182">
    <property type="entry name" value="GNAT_dom"/>
</dbReference>
<dbReference type="AlphaFoldDB" id="F2KP34"/>
<dbReference type="eggNOG" id="arCOG00826">
    <property type="taxonomic scope" value="Archaea"/>
</dbReference>
<dbReference type="GeneID" id="10393402"/>
<dbReference type="SUPFAM" id="SSF55729">
    <property type="entry name" value="Acyl-CoA N-acyltransferases (Nat)"/>
    <property type="match status" value="1"/>
</dbReference>
<dbReference type="Proteomes" id="UP000008136">
    <property type="component" value="Chromosome"/>
</dbReference>
<dbReference type="FunFam" id="3.40.630.30:FF:000282">
    <property type="entry name" value="GCN5-related N-acetyltransferase"/>
    <property type="match status" value="1"/>
</dbReference>
<dbReference type="PIRSF" id="PIRSF037663">
    <property type="entry name" value="Acetyltransf_GNAT_prd"/>
    <property type="match status" value="1"/>
</dbReference>
<dbReference type="KEGG" id="ave:Arcve_0308"/>
<feature type="domain" description="N-acetyltransferase" evidence="4">
    <location>
        <begin position="1"/>
        <end position="154"/>
    </location>
</feature>
<dbReference type="OrthoDB" id="38613at2157"/>
<evidence type="ECO:0000256" key="1">
    <source>
        <dbReference type="ARBA" id="ARBA00008694"/>
    </source>
</evidence>
<keyword evidence="6" id="KW-1185">Reference proteome</keyword>
<name>F2KP34_ARCVS</name>
<evidence type="ECO:0000313" key="6">
    <source>
        <dbReference type="Proteomes" id="UP000008136"/>
    </source>
</evidence>
<gene>
    <name evidence="5" type="ordered locus">Arcve_0308</name>
</gene>
<keyword evidence="3" id="KW-0012">Acyltransferase</keyword>
<comment type="similarity">
    <text evidence="1">Belongs to the acetyltransferase family.</text>
</comment>
<organism evidence="5 6">
    <name type="scientific">Archaeoglobus veneficus (strain DSM 11195 / SNP6)</name>
    <dbReference type="NCBI Taxonomy" id="693661"/>
    <lineage>
        <taxon>Archaea</taxon>
        <taxon>Methanobacteriati</taxon>
        <taxon>Methanobacteriota</taxon>
        <taxon>Archaeoglobi</taxon>
        <taxon>Archaeoglobales</taxon>
        <taxon>Archaeoglobaceae</taxon>
        <taxon>Archaeoglobus</taxon>
    </lineage>
</organism>
<dbReference type="PANTHER" id="PTHR13947:SF37">
    <property type="entry name" value="LD18367P"/>
    <property type="match status" value="1"/>
</dbReference>
<dbReference type="EMBL" id="CP002588">
    <property type="protein sequence ID" value="AEA46342.1"/>
    <property type="molecule type" value="Genomic_DNA"/>
</dbReference>
<dbReference type="PANTHER" id="PTHR13947">
    <property type="entry name" value="GNAT FAMILY N-ACETYLTRANSFERASE"/>
    <property type="match status" value="1"/>
</dbReference>